<evidence type="ECO:0000256" key="8">
    <source>
        <dbReference type="RuleBase" id="RU000688"/>
    </source>
</evidence>
<comment type="similarity">
    <text evidence="8">Belongs to the G-protein coupled receptor 1 family.</text>
</comment>
<organism evidence="12 13">
    <name type="scientific">Ameiurus melas</name>
    <name type="common">Black bullhead</name>
    <name type="synonym">Silurus melas</name>
    <dbReference type="NCBI Taxonomy" id="219545"/>
    <lineage>
        <taxon>Eukaryota</taxon>
        <taxon>Metazoa</taxon>
        <taxon>Chordata</taxon>
        <taxon>Craniata</taxon>
        <taxon>Vertebrata</taxon>
        <taxon>Euteleostomi</taxon>
        <taxon>Actinopterygii</taxon>
        <taxon>Neopterygii</taxon>
        <taxon>Teleostei</taxon>
        <taxon>Ostariophysi</taxon>
        <taxon>Siluriformes</taxon>
        <taxon>Ictaluridae</taxon>
        <taxon>Ameiurus</taxon>
    </lineage>
</organism>
<feature type="compositionally biased region" description="Acidic residues" evidence="9">
    <location>
        <begin position="356"/>
        <end position="365"/>
    </location>
</feature>
<dbReference type="GO" id="GO:0006955">
    <property type="term" value="P:immune response"/>
    <property type="evidence" value="ECO:0007669"/>
    <property type="project" value="TreeGrafter"/>
</dbReference>
<dbReference type="InterPro" id="IPR000276">
    <property type="entry name" value="GPCR_Rhodpsn"/>
</dbReference>
<comment type="caution">
    <text evidence="12">The sequence shown here is derived from an EMBL/GenBank/DDBJ whole genome shotgun (WGS) entry which is preliminary data.</text>
</comment>
<dbReference type="Proteomes" id="UP000593565">
    <property type="component" value="Unassembled WGS sequence"/>
</dbReference>
<keyword evidence="5 10" id="KW-0472">Membrane</keyword>
<keyword evidence="6 8" id="KW-0675">Receptor</keyword>
<evidence type="ECO:0000256" key="1">
    <source>
        <dbReference type="ARBA" id="ARBA00004370"/>
    </source>
</evidence>
<dbReference type="GO" id="GO:0019957">
    <property type="term" value="F:C-C chemokine binding"/>
    <property type="evidence" value="ECO:0007669"/>
    <property type="project" value="TreeGrafter"/>
</dbReference>
<feature type="compositionally biased region" description="Basic and acidic residues" evidence="9">
    <location>
        <begin position="410"/>
        <end position="431"/>
    </location>
</feature>
<dbReference type="GO" id="GO:0019722">
    <property type="term" value="P:calcium-mediated signaling"/>
    <property type="evidence" value="ECO:0007669"/>
    <property type="project" value="TreeGrafter"/>
</dbReference>
<dbReference type="EMBL" id="JAAGNN010000012">
    <property type="protein sequence ID" value="KAF4082467.1"/>
    <property type="molecule type" value="Genomic_DNA"/>
</dbReference>
<dbReference type="GO" id="GO:0060326">
    <property type="term" value="P:cell chemotaxis"/>
    <property type="evidence" value="ECO:0007669"/>
    <property type="project" value="TreeGrafter"/>
</dbReference>
<evidence type="ECO:0000313" key="12">
    <source>
        <dbReference type="EMBL" id="KAF4082467.1"/>
    </source>
</evidence>
<keyword evidence="3 10" id="KW-1133">Transmembrane helix</keyword>
<evidence type="ECO:0000256" key="6">
    <source>
        <dbReference type="ARBA" id="ARBA00023170"/>
    </source>
</evidence>
<dbReference type="Gene3D" id="1.20.960.40">
    <property type="match status" value="1"/>
</dbReference>
<dbReference type="PANTHER" id="PTHR10489:SF611">
    <property type="entry name" value="C-C CHEMOKINE RECEPTOR TYPE 6"/>
    <property type="match status" value="1"/>
</dbReference>
<dbReference type="Pfam" id="PF09398">
    <property type="entry name" value="FOP_dimer"/>
    <property type="match status" value="1"/>
</dbReference>
<feature type="region of interest" description="Disordered" evidence="9">
    <location>
        <begin position="300"/>
        <end position="458"/>
    </location>
</feature>
<dbReference type="PROSITE" id="PS50262">
    <property type="entry name" value="G_PROTEIN_RECEP_F1_2"/>
    <property type="match status" value="1"/>
</dbReference>
<sequence length="918" mass="102507">MSATEEDTELRDLLIQNLENNGVLNKIKAELRAAVFLALEEQDKVENKTPLVNENLKKCLSTKDGRLVAGLITDFLQVFNLDFTLAVFQPEINTVNGLDPRESLSKELGFSESEGNKSTPLLLELIKRGRNKEKFSIFSEADRATHIPKEPSPRQISEAQRRFDSRRKDRSGGLVKEDVLGVFSELFPSFSRGMLERFVADEFGAKDISNSVDLQEFLGLFKQLYLQCRSVVSSDVSVGVHSVSKVTEEKRSSSPTSKAGEPPSHCESLISQKSRAFVASEGFITSRNEPAALRRPLDLGLEDDDEEGDSFFDDPLPKPQKTYGCSLPSTDKPYTGQRLSEKSFSQKDLSAIGSDTEGDGEDMFSDAENKPSTNSESRRVGSAKAAGITPPAPPDTPPLTSAESNQKDPVSSKDDSKVKGLQDIKALKEKSGSPLPNEELDYDDDFNSHNSKSELSISEEIEEASVEGPDLSDKVEEITQDVSVSQTSQAADYMEDYGSYSRAAHNSCEADLRQDCVKMVEDIGNESPFDNESSYEFESPCDVNAGSVNLSVKYYLQVYVHSFICIVGFIGNVLVILTYAFYKRTKSMTDVYLLNVAIADVLFVVALPLIIFSEQSNWALGDWSCKLLRGVYSINLYSGILLLACISLDRYLAIVQARRSFRFRSSMLVYSYMICAVVWLSALLLTLPTFMFYERYTPSESFNMSFYYVTETNSDNTPVTKEARTSTAIVQGNLQGEQYVCFFRFKDNNTAKRMKVLVPSAQVAVGFCFPLLVMGFCYSSVVFTLLRAKNFQRHKAVRVVLTVVLVFVACHLPYNAALFYDIIYMFSGSNCEDHSITQLILILTESLAYLHCCLNPLLYAFIGVKFRNHFRKVMEDLWCLGKSYIGARRTSRVTSEAYLSSRRSVDSSGYENGTSFTM</sequence>
<evidence type="ECO:0000256" key="3">
    <source>
        <dbReference type="ARBA" id="ARBA00022989"/>
    </source>
</evidence>
<dbReference type="InterPro" id="IPR018993">
    <property type="entry name" value="FOP_dimerisation-dom_N"/>
</dbReference>
<keyword evidence="4 8" id="KW-0297">G-protein coupled receptor</keyword>
<dbReference type="Pfam" id="PF00001">
    <property type="entry name" value="7tm_1"/>
    <property type="match status" value="1"/>
</dbReference>
<feature type="transmembrane region" description="Helical" evidence="10">
    <location>
        <begin position="669"/>
        <end position="693"/>
    </location>
</feature>
<feature type="transmembrane region" description="Helical" evidence="10">
    <location>
        <begin position="798"/>
        <end position="820"/>
    </location>
</feature>
<dbReference type="GO" id="GO:0007204">
    <property type="term" value="P:positive regulation of cytosolic calcium ion concentration"/>
    <property type="evidence" value="ECO:0007669"/>
    <property type="project" value="TreeGrafter"/>
</dbReference>
<feature type="region of interest" description="Disordered" evidence="9">
    <location>
        <begin position="147"/>
        <end position="169"/>
    </location>
</feature>
<dbReference type="PANTHER" id="PTHR10489">
    <property type="entry name" value="CELL ADHESION MOLECULE"/>
    <property type="match status" value="1"/>
</dbReference>
<evidence type="ECO:0000313" key="13">
    <source>
        <dbReference type="Proteomes" id="UP000593565"/>
    </source>
</evidence>
<dbReference type="InterPro" id="IPR050119">
    <property type="entry name" value="CCR1-9-like"/>
</dbReference>
<evidence type="ECO:0000259" key="11">
    <source>
        <dbReference type="PROSITE" id="PS50262"/>
    </source>
</evidence>
<evidence type="ECO:0000256" key="10">
    <source>
        <dbReference type="SAM" id="Phobius"/>
    </source>
</evidence>
<protein>
    <recommendedName>
        <fullName evidence="11">G-protein coupled receptors family 1 profile domain-containing protein</fullName>
    </recommendedName>
</protein>
<feature type="transmembrane region" description="Helical" evidence="10">
    <location>
        <begin position="558"/>
        <end position="582"/>
    </location>
</feature>
<dbReference type="InterPro" id="IPR011992">
    <property type="entry name" value="EF-hand-dom_pair"/>
</dbReference>
<reference evidence="12 13" key="1">
    <citation type="submission" date="2020-02" db="EMBL/GenBank/DDBJ databases">
        <title>A chromosome-scale genome assembly of the black bullhead catfish (Ameiurus melas).</title>
        <authorList>
            <person name="Wen M."/>
            <person name="Zham M."/>
            <person name="Cabau C."/>
            <person name="Klopp C."/>
            <person name="Donnadieu C."/>
            <person name="Roques C."/>
            <person name="Bouchez O."/>
            <person name="Lampietro C."/>
            <person name="Jouanno E."/>
            <person name="Herpin A."/>
            <person name="Louis A."/>
            <person name="Berthelot C."/>
            <person name="Parey E."/>
            <person name="Roest-Crollius H."/>
            <person name="Braasch I."/>
            <person name="Postlethwait J."/>
            <person name="Robinson-Rechavi M."/>
            <person name="Echchiki A."/>
            <person name="Begum T."/>
            <person name="Montfort J."/>
            <person name="Schartl M."/>
            <person name="Bobe J."/>
            <person name="Guiguen Y."/>
        </authorList>
    </citation>
    <scope>NUCLEOTIDE SEQUENCE [LARGE SCALE GENOMIC DNA]</scope>
    <source>
        <strain evidence="12">M_S1</strain>
        <tissue evidence="12">Blood</tissue>
    </source>
</reference>
<evidence type="ECO:0000256" key="4">
    <source>
        <dbReference type="ARBA" id="ARBA00023040"/>
    </source>
</evidence>
<feature type="transmembrane region" description="Helical" evidence="10">
    <location>
        <begin position="763"/>
        <end position="786"/>
    </location>
</feature>
<dbReference type="SUPFAM" id="SSF47473">
    <property type="entry name" value="EF-hand"/>
    <property type="match status" value="1"/>
</dbReference>
<dbReference type="PROSITE" id="PS50896">
    <property type="entry name" value="LISH"/>
    <property type="match status" value="1"/>
</dbReference>
<dbReference type="GO" id="GO:0009897">
    <property type="term" value="C:external side of plasma membrane"/>
    <property type="evidence" value="ECO:0007669"/>
    <property type="project" value="TreeGrafter"/>
</dbReference>
<dbReference type="Gene3D" id="1.20.1070.10">
    <property type="entry name" value="Rhodopsin 7-helix transmembrane proteins"/>
    <property type="match status" value="1"/>
</dbReference>
<name>A0A7J6AK44_AMEME</name>
<dbReference type="InterPro" id="IPR017452">
    <property type="entry name" value="GPCR_Rhodpsn_7TM"/>
</dbReference>
<proteinExistence type="inferred from homology"/>
<feature type="region of interest" description="Disordered" evidence="9">
    <location>
        <begin position="243"/>
        <end position="267"/>
    </location>
</feature>
<evidence type="ECO:0000256" key="9">
    <source>
        <dbReference type="SAM" id="MobiDB-lite"/>
    </source>
</evidence>
<evidence type="ECO:0000256" key="2">
    <source>
        <dbReference type="ARBA" id="ARBA00022692"/>
    </source>
</evidence>
<dbReference type="PROSITE" id="PS00237">
    <property type="entry name" value="G_PROTEIN_RECEP_F1_1"/>
    <property type="match status" value="1"/>
</dbReference>
<dbReference type="PRINTS" id="PR00237">
    <property type="entry name" value="GPCRRHODOPSN"/>
</dbReference>
<dbReference type="GO" id="GO:0005815">
    <property type="term" value="C:microtubule organizing center"/>
    <property type="evidence" value="ECO:0007669"/>
    <property type="project" value="InterPro"/>
</dbReference>
<feature type="domain" description="G-protein coupled receptors family 1 profile" evidence="11">
    <location>
        <begin position="571"/>
        <end position="859"/>
    </location>
</feature>
<dbReference type="AlphaFoldDB" id="A0A7J6AK44"/>
<keyword evidence="2 8" id="KW-0812">Transmembrane</keyword>
<dbReference type="GO" id="GO:0034453">
    <property type="term" value="P:microtubule anchoring"/>
    <property type="evidence" value="ECO:0007669"/>
    <property type="project" value="InterPro"/>
</dbReference>
<feature type="transmembrane region" description="Helical" evidence="10">
    <location>
        <begin position="631"/>
        <end position="648"/>
    </location>
</feature>
<gene>
    <name evidence="12" type="ORF">AMELA_G00152080</name>
</gene>
<accession>A0A7J6AK44</accession>
<comment type="subcellular location">
    <subcellularLocation>
        <location evidence="1">Membrane</location>
    </subcellularLocation>
</comment>
<dbReference type="InterPro" id="IPR006594">
    <property type="entry name" value="LisH"/>
</dbReference>
<feature type="compositionally biased region" description="Basic and acidic residues" evidence="9">
    <location>
        <begin position="159"/>
        <end position="169"/>
    </location>
</feature>
<feature type="compositionally biased region" description="Acidic residues" evidence="9">
    <location>
        <begin position="300"/>
        <end position="312"/>
    </location>
</feature>
<keyword evidence="13" id="KW-1185">Reference proteome</keyword>
<feature type="transmembrane region" description="Helical" evidence="10">
    <location>
        <begin position="840"/>
        <end position="862"/>
    </location>
</feature>
<evidence type="ECO:0000256" key="7">
    <source>
        <dbReference type="ARBA" id="ARBA00023224"/>
    </source>
</evidence>
<keyword evidence="7 8" id="KW-0807">Transducer</keyword>
<dbReference type="SUPFAM" id="SSF81321">
    <property type="entry name" value="Family A G protein-coupled receptor-like"/>
    <property type="match status" value="1"/>
</dbReference>
<dbReference type="GO" id="GO:0016493">
    <property type="term" value="F:C-C chemokine receptor activity"/>
    <property type="evidence" value="ECO:0007669"/>
    <property type="project" value="TreeGrafter"/>
</dbReference>
<feature type="transmembrane region" description="Helical" evidence="10">
    <location>
        <begin position="591"/>
        <end position="611"/>
    </location>
</feature>
<evidence type="ECO:0000256" key="5">
    <source>
        <dbReference type="ARBA" id="ARBA00023136"/>
    </source>
</evidence>